<name>A0AAW1XDP0_RUBAR</name>
<evidence type="ECO:0000313" key="2">
    <source>
        <dbReference type="EMBL" id="KAK9934494.1"/>
    </source>
</evidence>
<evidence type="ECO:0000313" key="3">
    <source>
        <dbReference type="Proteomes" id="UP001457282"/>
    </source>
</evidence>
<reference evidence="2 3" key="1">
    <citation type="journal article" date="2023" name="G3 (Bethesda)">
        <title>A chromosome-length genome assembly and annotation of blackberry (Rubus argutus, cv. 'Hillquist').</title>
        <authorList>
            <person name="Bruna T."/>
            <person name="Aryal R."/>
            <person name="Dudchenko O."/>
            <person name="Sargent D.J."/>
            <person name="Mead D."/>
            <person name="Buti M."/>
            <person name="Cavallini A."/>
            <person name="Hytonen T."/>
            <person name="Andres J."/>
            <person name="Pham M."/>
            <person name="Weisz D."/>
            <person name="Mascagni F."/>
            <person name="Usai G."/>
            <person name="Natali L."/>
            <person name="Bassil N."/>
            <person name="Fernandez G.E."/>
            <person name="Lomsadze A."/>
            <person name="Armour M."/>
            <person name="Olukolu B."/>
            <person name="Poorten T."/>
            <person name="Britton C."/>
            <person name="Davik J."/>
            <person name="Ashrafi H."/>
            <person name="Aiden E.L."/>
            <person name="Borodovsky M."/>
            <person name="Worthington M."/>
        </authorList>
    </citation>
    <scope>NUCLEOTIDE SEQUENCE [LARGE SCALE GENOMIC DNA]</scope>
    <source>
        <strain evidence="2">PI 553951</strain>
    </source>
</reference>
<feature type="region of interest" description="Disordered" evidence="1">
    <location>
        <begin position="1"/>
        <end position="34"/>
    </location>
</feature>
<protein>
    <submittedName>
        <fullName evidence="2">Uncharacterized protein</fullName>
    </submittedName>
</protein>
<organism evidence="2 3">
    <name type="scientific">Rubus argutus</name>
    <name type="common">Southern blackberry</name>
    <dbReference type="NCBI Taxonomy" id="59490"/>
    <lineage>
        <taxon>Eukaryota</taxon>
        <taxon>Viridiplantae</taxon>
        <taxon>Streptophyta</taxon>
        <taxon>Embryophyta</taxon>
        <taxon>Tracheophyta</taxon>
        <taxon>Spermatophyta</taxon>
        <taxon>Magnoliopsida</taxon>
        <taxon>eudicotyledons</taxon>
        <taxon>Gunneridae</taxon>
        <taxon>Pentapetalae</taxon>
        <taxon>rosids</taxon>
        <taxon>fabids</taxon>
        <taxon>Rosales</taxon>
        <taxon>Rosaceae</taxon>
        <taxon>Rosoideae</taxon>
        <taxon>Rosoideae incertae sedis</taxon>
        <taxon>Rubus</taxon>
    </lineage>
</organism>
<keyword evidence="3" id="KW-1185">Reference proteome</keyword>
<dbReference type="AlphaFoldDB" id="A0AAW1XDP0"/>
<gene>
    <name evidence="2" type="ORF">M0R45_021635</name>
</gene>
<sequence>MSENSDSGQLLEPSSAEDSNAIQNDVAGPVHEGQGRRTCSKIARTISWWMRSNACVAQLDTTIGEKESFARQIEEEREAFVREVGALRFQLKALTDQQPLLGENGGDFRYGAENGEKTAVVDEGTPWIELINECSGFVKKGLEKQSQIEARVRELDGIVYMKDQEIEGLNANAKLSSEAQLEKDAYFDAVTNRMLASLSGVVGLQEVADDSIGGKFVHVERGTSMLIENFNLMLAEIEYLRQCLPETTLDHSSQEVGGIFAAARNELLELKRKEAEFVERFRSSRRWK</sequence>
<comment type="caution">
    <text evidence="2">The sequence shown here is derived from an EMBL/GenBank/DDBJ whole genome shotgun (WGS) entry which is preliminary data.</text>
</comment>
<dbReference type="EMBL" id="JBEDUW010000004">
    <property type="protein sequence ID" value="KAK9934494.1"/>
    <property type="molecule type" value="Genomic_DNA"/>
</dbReference>
<accession>A0AAW1XDP0</accession>
<proteinExistence type="predicted"/>
<dbReference type="Proteomes" id="UP001457282">
    <property type="component" value="Unassembled WGS sequence"/>
</dbReference>
<evidence type="ECO:0000256" key="1">
    <source>
        <dbReference type="SAM" id="MobiDB-lite"/>
    </source>
</evidence>